<dbReference type="InterPro" id="IPR050276">
    <property type="entry name" value="MshD_Acetyltransferase"/>
</dbReference>
<reference evidence="2" key="1">
    <citation type="submission" date="2023-06" db="EMBL/GenBank/DDBJ databases">
        <title>Two novel species of Acinetobacter isolated from motorbike repairing workshop in Vietnam.</title>
        <authorList>
            <person name="Le N.T.T."/>
        </authorList>
    </citation>
    <scope>NUCLEOTIDE SEQUENCE</scope>
    <source>
        <strain evidence="2">VNH17</strain>
    </source>
</reference>
<dbReference type="InterPro" id="IPR000182">
    <property type="entry name" value="GNAT_dom"/>
</dbReference>
<dbReference type="InterPro" id="IPR016181">
    <property type="entry name" value="Acyl_CoA_acyltransferase"/>
</dbReference>
<evidence type="ECO:0000313" key="2">
    <source>
        <dbReference type="EMBL" id="MDN0014726.1"/>
    </source>
</evidence>
<dbReference type="SUPFAM" id="SSF55729">
    <property type="entry name" value="Acyl-CoA N-acyltransferases (Nat)"/>
    <property type="match status" value="1"/>
</dbReference>
<evidence type="ECO:0000313" key="3">
    <source>
        <dbReference type="Proteomes" id="UP001168524"/>
    </source>
</evidence>
<dbReference type="Gene3D" id="3.40.630.30">
    <property type="match status" value="1"/>
</dbReference>
<evidence type="ECO:0000259" key="1">
    <source>
        <dbReference type="PROSITE" id="PS51186"/>
    </source>
</evidence>
<dbReference type="CDD" id="cd04301">
    <property type="entry name" value="NAT_SF"/>
    <property type="match status" value="1"/>
</dbReference>
<feature type="domain" description="N-acetyltransferase" evidence="1">
    <location>
        <begin position="14"/>
        <end position="214"/>
    </location>
</feature>
<organism evidence="2 3">
    <name type="scientific">Acinetobacter thutiue</name>
    <dbReference type="NCBI Taxonomy" id="2998078"/>
    <lineage>
        <taxon>Bacteria</taxon>
        <taxon>Pseudomonadati</taxon>
        <taxon>Pseudomonadota</taxon>
        <taxon>Gammaproteobacteria</taxon>
        <taxon>Moraxellales</taxon>
        <taxon>Moraxellaceae</taxon>
        <taxon>Acinetobacter</taxon>
    </lineage>
</organism>
<dbReference type="Pfam" id="PF00583">
    <property type="entry name" value="Acetyltransf_1"/>
    <property type="match status" value="1"/>
</dbReference>
<comment type="caution">
    <text evidence="2">The sequence shown here is derived from an EMBL/GenBank/DDBJ whole genome shotgun (WGS) entry which is preliminary data.</text>
</comment>
<accession>A0ABT7WPX5</accession>
<dbReference type="Proteomes" id="UP001168524">
    <property type="component" value="Unassembled WGS sequence"/>
</dbReference>
<gene>
    <name evidence="2" type="ORF">QTA56_10855</name>
</gene>
<name>A0ABT7WPX5_9GAMM</name>
<dbReference type="RefSeq" id="WP_267980969.1">
    <property type="nucleotide sequence ID" value="NZ_JAPQKF010000004.1"/>
</dbReference>
<dbReference type="EMBL" id="JAUDZE010000004">
    <property type="protein sequence ID" value="MDN0014726.1"/>
    <property type="molecule type" value="Genomic_DNA"/>
</dbReference>
<dbReference type="PROSITE" id="PS51186">
    <property type="entry name" value="GNAT"/>
    <property type="match status" value="1"/>
</dbReference>
<proteinExistence type="predicted"/>
<dbReference type="PANTHER" id="PTHR43617">
    <property type="entry name" value="L-AMINO ACID N-ACETYLTRANSFERASE"/>
    <property type="match status" value="1"/>
</dbReference>
<protein>
    <submittedName>
        <fullName evidence="2">N-acetyltransferase</fullName>
    </submittedName>
</protein>
<sequence length="214" mass="24551">MKNLYNNQFEEQNVKIRRAEKTDVNECVPLIYSAGIPLFDYIYQHDPISAESFIHKEFLSEYGYTSYKLHWVVEKDNKVIATVACYEKDDLLKMDSGTVKNILAMYRFRSPRVLARALHSASVVTKPVVSSLHIANFGVHPEYRSQGIGQSLLSHLKMLAQQQGHSILSLDVSCENPRGQSLYERIGFKVAQENQFKGVKNARVPNGRRMEWKI</sequence>
<keyword evidence="3" id="KW-1185">Reference proteome</keyword>